<proteinExistence type="predicted"/>
<keyword evidence="1" id="KW-1133">Transmembrane helix</keyword>
<organism evidence="2 3">
    <name type="scientific">Lates japonicus</name>
    <name type="common">Japanese lates</name>
    <dbReference type="NCBI Taxonomy" id="270547"/>
    <lineage>
        <taxon>Eukaryota</taxon>
        <taxon>Metazoa</taxon>
        <taxon>Chordata</taxon>
        <taxon>Craniata</taxon>
        <taxon>Vertebrata</taxon>
        <taxon>Euteleostomi</taxon>
        <taxon>Actinopterygii</taxon>
        <taxon>Neopterygii</taxon>
        <taxon>Teleostei</taxon>
        <taxon>Neoteleostei</taxon>
        <taxon>Acanthomorphata</taxon>
        <taxon>Carangaria</taxon>
        <taxon>Carangaria incertae sedis</taxon>
        <taxon>Centropomidae</taxon>
        <taxon>Lates</taxon>
    </lineage>
</organism>
<accession>A0AAD3N547</accession>
<evidence type="ECO:0000313" key="3">
    <source>
        <dbReference type="Proteomes" id="UP001279410"/>
    </source>
</evidence>
<keyword evidence="1" id="KW-0472">Membrane</keyword>
<protein>
    <submittedName>
        <fullName evidence="2">Uncharacterized protein</fullName>
    </submittedName>
</protein>
<evidence type="ECO:0000256" key="1">
    <source>
        <dbReference type="SAM" id="Phobius"/>
    </source>
</evidence>
<dbReference type="Proteomes" id="UP001279410">
    <property type="component" value="Unassembled WGS sequence"/>
</dbReference>
<gene>
    <name evidence="2" type="ORF">AKAME5_002930300</name>
</gene>
<keyword evidence="1" id="KW-0812">Transmembrane</keyword>
<name>A0AAD3N547_LATJO</name>
<dbReference type="EMBL" id="BRZM01005657">
    <property type="protein sequence ID" value="GLD65091.1"/>
    <property type="molecule type" value="Genomic_DNA"/>
</dbReference>
<evidence type="ECO:0000313" key="2">
    <source>
        <dbReference type="EMBL" id="GLD65091.1"/>
    </source>
</evidence>
<comment type="caution">
    <text evidence="2">The sequence shown here is derived from an EMBL/GenBank/DDBJ whole genome shotgun (WGS) entry which is preliminary data.</text>
</comment>
<reference evidence="2" key="1">
    <citation type="submission" date="2022-08" db="EMBL/GenBank/DDBJ databases">
        <title>Genome sequencing of akame (Lates japonicus).</title>
        <authorList>
            <person name="Hashiguchi Y."/>
            <person name="Takahashi H."/>
        </authorList>
    </citation>
    <scope>NUCLEOTIDE SEQUENCE</scope>
    <source>
        <strain evidence="2">Kochi</strain>
    </source>
</reference>
<keyword evidence="3" id="KW-1185">Reference proteome</keyword>
<sequence length="73" mass="8215">MILGGLTAFLIIIIGLVVTIMKLPAAANEEKNPQQPENLSSDYLMRLYSPTIRNRRPASEGEVETHVIYSEWN</sequence>
<dbReference type="AlphaFoldDB" id="A0AAD3N547"/>
<feature type="transmembrane region" description="Helical" evidence="1">
    <location>
        <begin position="6"/>
        <end position="25"/>
    </location>
</feature>